<comment type="caution">
    <text evidence="1">The sequence shown here is derived from an EMBL/GenBank/DDBJ whole genome shotgun (WGS) entry which is preliminary data.</text>
</comment>
<organism evidence="1 2">
    <name type="scientific">Gracilibacillus xinjiangensis</name>
    <dbReference type="NCBI Taxonomy" id="1193282"/>
    <lineage>
        <taxon>Bacteria</taxon>
        <taxon>Bacillati</taxon>
        <taxon>Bacillota</taxon>
        <taxon>Bacilli</taxon>
        <taxon>Bacillales</taxon>
        <taxon>Bacillaceae</taxon>
        <taxon>Gracilibacillus</taxon>
    </lineage>
</organism>
<evidence type="ECO:0000313" key="2">
    <source>
        <dbReference type="Proteomes" id="UP001595882"/>
    </source>
</evidence>
<keyword evidence="2" id="KW-1185">Reference proteome</keyword>
<dbReference type="EMBL" id="JBHSDT010000008">
    <property type="protein sequence ID" value="MFC4403945.1"/>
    <property type="molecule type" value="Genomic_DNA"/>
</dbReference>
<dbReference type="PANTHER" id="PTHR48100">
    <property type="entry name" value="BROAD-SPECIFICITY PHOSPHATASE YOR283W-RELATED"/>
    <property type="match status" value="1"/>
</dbReference>
<dbReference type="InterPro" id="IPR001345">
    <property type="entry name" value="PG/BPGM_mutase_AS"/>
</dbReference>
<dbReference type="RefSeq" id="WP_390252482.1">
    <property type="nucleotide sequence ID" value="NZ_JBHSDT010000008.1"/>
</dbReference>
<dbReference type="Proteomes" id="UP001595882">
    <property type="component" value="Unassembled WGS sequence"/>
</dbReference>
<dbReference type="SUPFAM" id="SSF53254">
    <property type="entry name" value="Phosphoglycerate mutase-like"/>
    <property type="match status" value="1"/>
</dbReference>
<dbReference type="PROSITE" id="PS00175">
    <property type="entry name" value="PG_MUTASE"/>
    <property type="match status" value="1"/>
</dbReference>
<dbReference type="CDD" id="cd07067">
    <property type="entry name" value="HP_PGM_like"/>
    <property type="match status" value="1"/>
</dbReference>
<gene>
    <name evidence="1" type="ORF">ACFOY7_12790</name>
</gene>
<reference evidence="2" key="1">
    <citation type="journal article" date="2019" name="Int. J. Syst. Evol. Microbiol.">
        <title>The Global Catalogue of Microorganisms (GCM) 10K type strain sequencing project: providing services to taxonomists for standard genome sequencing and annotation.</title>
        <authorList>
            <consortium name="The Broad Institute Genomics Platform"/>
            <consortium name="The Broad Institute Genome Sequencing Center for Infectious Disease"/>
            <person name="Wu L."/>
            <person name="Ma J."/>
        </authorList>
    </citation>
    <scope>NUCLEOTIDE SEQUENCE [LARGE SCALE GENOMIC DNA]</scope>
    <source>
        <strain evidence="2">CCUG 37865</strain>
    </source>
</reference>
<dbReference type="PANTHER" id="PTHR48100:SF59">
    <property type="entry name" value="ADENOSYLCOBALAMIN_ALPHA-RIBAZOLE PHOSPHATASE"/>
    <property type="match status" value="1"/>
</dbReference>
<protein>
    <submittedName>
        <fullName evidence="1">Histidine phosphatase family protein</fullName>
    </submittedName>
</protein>
<dbReference type="Pfam" id="PF00300">
    <property type="entry name" value="His_Phos_1"/>
    <property type="match status" value="1"/>
</dbReference>
<proteinExistence type="predicted"/>
<dbReference type="InterPro" id="IPR013078">
    <property type="entry name" value="His_Pase_superF_clade-1"/>
</dbReference>
<dbReference type="InterPro" id="IPR029033">
    <property type="entry name" value="His_PPase_superfam"/>
</dbReference>
<dbReference type="InterPro" id="IPR050275">
    <property type="entry name" value="PGM_Phosphatase"/>
</dbReference>
<dbReference type="Gene3D" id="3.40.50.1240">
    <property type="entry name" value="Phosphoglycerate mutase-like"/>
    <property type="match status" value="1"/>
</dbReference>
<accession>A0ABV8WWX1</accession>
<dbReference type="SMART" id="SM00855">
    <property type="entry name" value="PGAM"/>
    <property type="match status" value="1"/>
</dbReference>
<name>A0ABV8WWX1_9BACI</name>
<evidence type="ECO:0000313" key="1">
    <source>
        <dbReference type="EMBL" id="MFC4403945.1"/>
    </source>
</evidence>
<sequence length="194" mass="21680">MTTVCLVRHGETDWNAAGRIQGATDIPLNESGKQQARECRDHLQADSWDVLITSPLSRAKKTAEIINEALQLPLIEMNDFAERSFGEAEGLTVEERKHRFPDGNYPNQETRTALNERVLKGMARIQQTYPGKKILLVAHGAVINAILSIFSEGEIGAGKTLLMNACLNNIEYAEEKWKIHNYNVIDHLSGIKNV</sequence>